<accession>A0A1M4W699</accession>
<organism evidence="1 2">
    <name type="scientific">Fodinibius roseus</name>
    <dbReference type="NCBI Taxonomy" id="1194090"/>
    <lineage>
        <taxon>Bacteria</taxon>
        <taxon>Pseudomonadati</taxon>
        <taxon>Balneolota</taxon>
        <taxon>Balneolia</taxon>
        <taxon>Balneolales</taxon>
        <taxon>Balneolaceae</taxon>
        <taxon>Fodinibius</taxon>
    </lineage>
</organism>
<dbReference type="EMBL" id="FQUS01000003">
    <property type="protein sequence ID" value="SHE76727.1"/>
    <property type="molecule type" value="Genomic_DNA"/>
</dbReference>
<dbReference type="Proteomes" id="UP000184041">
    <property type="component" value="Unassembled WGS sequence"/>
</dbReference>
<protein>
    <submittedName>
        <fullName evidence="1">Uncharacterized protein</fullName>
    </submittedName>
</protein>
<name>A0A1M4W699_9BACT</name>
<keyword evidence="2" id="KW-1185">Reference proteome</keyword>
<proteinExistence type="predicted"/>
<sequence>MLWLIPMLVFAQNEVARERSSLKGIQSMGLSVNYEANAPLTEKTNINVPSLQEKGKRALQEGGIRVVPREEVRQSDEIPLLYLHINAMDAGEGLVPFAVNLYFYQPVKLVLNQDLQTTANTWESGTVGIVSYDKLQLIDQAAEDLLQEFIHDYNEINN</sequence>
<evidence type="ECO:0000313" key="2">
    <source>
        <dbReference type="Proteomes" id="UP000184041"/>
    </source>
</evidence>
<evidence type="ECO:0000313" key="1">
    <source>
        <dbReference type="EMBL" id="SHE76727.1"/>
    </source>
</evidence>
<reference evidence="1 2" key="1">
    <citation type="submission" date="2016-11" db="EMBL/GenBank/DDBJ databases">
        <authorList>
            <person name="Jaros S."/>
            <person name="Januszkiewicz K."/>
            <person name="Wedrychowicz H."/>
        </authorList>
    </citation>
    <scope>NUCLEOTIDE SEQUENCE [LARGE SCALE GENOMIC DNA]</scope>
    <source>
        <strain evidence="1 2">DSM 21986</strain>
    </source>
</reference>
<dbReference type="STRING" id="1194090.SAMN05443144_103133"/>
<dbReference type="AlphaFoldDB" id="A0A1M4W699"/>
<gene>
    <name evidence="1" type="ORF">SAMN05443144_103133</name>
</gene>